<dbReference type="FunFam" id="3.40.50.2000:FF:000119">
    <property type="entry name" value="Glycosyl transferase group 1"/>
    <property type="match status" value="1"/>
</dbReference>
<feature type="domain" description="Glycosyltransferase subfamily 4-like N-terminal" evidence="3">
    <location>
        <begin position="63"/>
        <end position="168"/>
    </location>
</feature>
<dbReference type="Proteomes" id="UP000184423">
    <property type="component" value="Unassembled WGS sequence"/>
</dbReference>
<organism evidence="4 5">
    <name type="scientific">Caloramator proteoclasticus DSM 10124</name>
    <dbReference type="NCBI Taxonomy" id="1121262"/>
    <lineage>
        <taxon>Bacteria</taxon>
        <taxon>Bacillati</taxon>
        <taxon>Bacillota</taxon>
        <taxon>Clostridia</taxon>
        <taxon>Eubacteriales</taxon>
        <taxon>Clostridiaceae</taxon>
        <taxon>Caloramator</taxon>
    </lineage>
</organism>
<dbReference type="Gene3D" id="3.40.50.2000">
    <property type="entry name" value="Glycogen Phosphorylase B"/>
    <property type="match status" value="2"/>
</dbReference>
<dbReference type="GO" id="GO:0009103">
    <property type="term" value="P:lipopolysaccharide biosynthetic process"/>
    <property type="evidence" value="ECO:0007669"/>
    <property type="project" value="TreeGrafter"/>
</dbReference>
<reference evidence="5" key="1">
    <citation type="submission" date="2016-11" db="EMBL/GenBank/DDBJ databases">
        <authorList>
            <person name="Varghese N."/>
            <person name="Submissions S."/>
        </authorList>
    </citation>
    <scope>NUCLEOTIDE SEQUENCE [LARGE SCALE GENOMIC DNA]</scope>
    <source>
        <strain evidence="5">DSM 10124</strain>
    </source>
</reference>
<dbReference type="CDD" id="cd03809">
    <property type="entry name" value="GT4_MtfB-like"/>
    <property type="match status" value="1"/>
</dbReference>
<dbReference type="SUPFAM" id="SSF53756">
    <property type="entry name" value="UDP-Glycosyltransferase/glycogen phosphorylase"/>
    <property type="match status" value="1"/>
</dbReference>
<feature type="domain" description="Glycosyl transferase family 1" evidence="2">
    <location>
        <begin position="194"/>
        <end position="348"/>
    </location>
</feature>
<accession>A0A1M4UP61</accession>
<dbReference type="AlphaFoldDB" id="A0A1M4UP61"/>
<proteinExistence type="predicted"/>
<evidence type="ECO:0000313" key="4">
    <source>
        <dbReference type="EMBL" id="SHE58506.1"/>
    </source>
</evidence>
<dbReference type="PANTHER" id="PTHR46401">
    <property type="entry name" value="GLYCOSYLTRANSFERASE WBBK-RELATED"/>
    <property type="match status" value="1"/>
</dbReference>
<gene>
    <name evidence="4" type="ORF">SAMN02746091_00712</name>
</gene>
<dbReference type="Pfam" id="PF13439">
    <property type="entry name" value="Glyco_transf_4"/>
    <property type="match status" value="1"/>
</dbReference>
<dbReference type="Pfam" id="PF00534">
    <property type="entry name" value="Glycos_transf_1"/>
    <property type="match status" value="1"/>
</dbReference>
<dbReference type="RefSeq" id="WP_073247952.1">
    <property type="nucleotide sequence ID" value="NZ_FQVG01000008.1"/>
</dbReference>
<protein>
    <submittedName>
        <fullName evidence="4">Glycosyltransferase involved in cell wall bisynthesis</fullName>
    </submittedName>
</protein>
<keyword evidence="5" id="KW-1185">Reference proteome</keyword>
<dbReference type="InterPro" id="IPR028098">
    <property type="entry name" value="Glyco_trans_4-like_N"/>
</dbReference>
<evidence type="ECO:0000256" key="1">
    <source>
        <dbReference type="ARBA" id="ARBA00022679"/>
    </source>
</evidence>
<keyword evidence="1 4" id="KW-0808">Transferase</keyword>
<dbReference type="PANTHER" id="PTHR46401:SF2">
    <property type="entry name" value="GLYCOSYLTRANSFERASE WBBK-RELATED"/>
    <property type="match status" value="1"/>
</dbReference>
<evidence type="ECO:0000259" key="2">
    <source>
        <dbReference type="Pfam" id="PF00534"/>
    </source>
</evidence>
<evidence type="ECO:0000259" key="3">
    <source>
        <dbReference type="Pfam" id="PF13439"/>
    </source>
</evidence>
<sequence>MKIGIDARAARWYRGTGIGTYTYQIIYNICRLDKINRYTFFLPNENNSDLDIPNNIEVNIIDDRSKDTFWEDVYIPNLISNTNMDVYFVPQNGIGLPKDKPCRFFITLHDVIPYKMPETVGPQYLDIYLREVPELIKRVDGIITVSNFSKKDIAETLNFPEEKIYVTHLAAEDFYVPMDKEICKNFVLRNYGIEDDFILYVGGFSPRKNIKGLIQAFSLLKEKYKNPIKLVILGKKGRSYYDYRDLALKLNLKDDVVFTGYVPVEELPIFYNAAKIFVYPSFYEGFGLPPLEAMACGTPTIASNKTSIPEVLGEDTLYIDPYEIEDIKEKMLILLKDETLYNKMVLKALKRSSIYSWKKTTIETIEILNR</sequence>
<dbReference type="EMBL" id="FQVG01000008">
    <property type="protein sequence ID" value="SHE58506.1"/>
    <property type="molecule type" value="Genomic_DNA"/>
</dbReference>
<dbReference type="GO" id="GO:0016757">
    <property type="term" value="F:glycosyltransferase activity"/>
    <property type="evidence" value="ECO:0007669"/>
    <property type="project" value="InterPro"/>
</dbReference>
<evidence type="ECO:0000313" key="5">
    <source>
        <dbReference type="Proteomes" id="UP000184423"/>
    </source>
</evidence>
<name>A0A1M4UP61_9CLOT</name>
<dbReference type="InterPro" id="IPR001296">
    <property type="entry name" value="Glyco_trans_1"/>
</dbReference>